<comment type="caution">
    <text evidence="2">The sequence shown here is derived from an EMBL/GenBank/DDBJ whole genome shotgun (WGS) entry which is preliminary data.</text>
</comment>
<name>A0ABR2A493_9ROSI</name>
<accession>A0ABR2A493</accession>
<protein>
    <submittedName>
        <fullName evidence="2">Uncharacterized protein</fullName>
    </submittedName>
</protein>
<proteinExistence type="predicted"/>
<keyword evidence="1" id="KW-0472">Membrane</keyword>
<organism evidence="2 3">
    <name type="scientific">Hibiscus sabdariffa</name>
    <name type="common">roselle</name>
    <dbReference type="NCBI Taxonomy" id="183260"/>
    <lineage>
        <taxon>Eukaryota</taxon>
        <taxon>Viridiplantae</taxon>
        <taxon>Streptophyta</taxon>
        <taxon>Embryophyta</taxon>
        <taxon>Tracheophyta</taxon>
        <taxon>Spermatophyta</taxon>
        <taxon>Magnoliopsida</taxon>
        <taxon>eudicotyledons</taxon>
        <taxon>Gunneridae</taxon>
        <taxon>Pentapetalae</taxon>
        <taxon>rosids</taxon>
        <taxon>malvids</taxon>
        <taxon>Malvales</taxon>
        <taxon>Malvaceae</taxon>
        <taxon>Malvoideae</taxon>
        <taxon>Hibiscus</taxon>
    </lineage>
</organism>
<feature type="transmembrane region" description="Helical" evidence="1">
    <location>
        <begin position="12"/>
        <end position="35"/>
    </location>
</feature>
<sequence length="116" mass="12808">MSFGVGTVMSDHGGIFAVIGVASSGSVLCFVHLLLEGYQMMDAFAELFLEFFLCPRLNYLTVFSVPFIRTNLPSPEINLDRSLKMQSSNSTVFPPDPANSRRALSAWGLNCEYDEC</sequence>
<keyword evidence="1" id="KW-1133">Transmembrane helix</keyword>
<evidence type="ECO:0000313" key="2">
    <source>
        <dbReference type="EMBL" id="KAK8487851.1"/>
    </source>
</evidence>
<gene>
    <name evidence="2" type="ORF">V6N11_047408</name>
</gene>
<keyword evidence="3" id="KW-1185">Reference proteome</keyword>
<evidence type="ECO:0000313" key="3">
    <source>
        <dbReference type="Proteomes" id="UP001396334"/>
    </source>
</evidence>
<reference evidence="2 3" key="1">
    <citation type="journal article" date="2024" name="G3 (Bethesda)">
        <title>Genome assembly of Hibiscus sabdariffa L. provides insights into metabolisms of medicinal natural products.</title>
        <authorList>
            <person name="Kim T."/>
        </authorList>
    </citation>
    <scope>NUCLEOTIDE SEQUENCE [LARGE SCALE GENOMIC DNA]</scope>
    <source>
        <strain evidence="2">TK-2024</strain>
        <tissue evidence="2">Old leaves</tissue>
    </source>
</reference>
<dbReference type="Proteomes" id="UP001396334">
    <property type="component" value="Unassembled WGS sequence"/>
</dbReference>
<evidence type="ECO:0000256" key="1">
    <source>
        <dbReference type="SAM" id="Phobius"/>
    </source>
</evidence>
<keyword evidence="1" id="KW-0812">Transmembrane</keyword>
<dbReference type="EMBL" id="JBBPBN010000375">
    <property type="protein sequence ID" value="KAK8487851.1"/>
    <property type="molecule type" value="Genomic_DNA"/>
</dbReference>